<evidence type="ECO:0000313" key="2">
    <source>
        <dbReference type="Proteomes" id="UP000004995"/>
    </source>
</evidence>
<dbReference type="AlphaFoldDB" id="K3ZAQ9"/>
<dbReference type="HOGENOM" id="CLU_1941733_0_0_1"/>
<dbReference type="Gramene" id="KQL15257">
    <property type="protein sequence ID" value="KQL15257"/>
    <property type="gene ID" value="SETIT_023630mg"/>
</dbReference>
<protein>
    <submittedName>
        <fullName evidence="1">Uncharacterized protein</fullName>
    </submittedName>
</protein>
<name>K3ZAQ9_SETIT</name>
<dbReference type="EMBL" id="AGNK02001677">
    <property type="status" value="NOT_ANNOTATED_CDS"/>
    <property type="molecule type" value="Genomic_DNA"/>
</dbReference>
<dbReference type="Proteomes" id="UP000004995">
    <property type="component" value="Unassembled WGS sequence"/>
</dbReference>
<proteinExistence type="predicted"/>
<sequence length="130" mass="13407">MMEAPEPTQDHVYATYDADGYVRYVHLQPTPGHSSAPVNQAAAAAAAGYYNPLLFPYYPFGGQQVYGHATCPAGSYYQEAGPSHRYINSGAGGDEAHGDAGFDPAAPGLAGMPFSANAPAGQNQRGGGAI</sequence>
<reference evidence="1" key="2">
    <citation type="submission" date="2018-08" db="UniProtKB">
        <authorList>
            <consortium name="EnsemblPlants"/>
        </authorList>
    </citation>
    <scope>IDENTIFICATION</scope>
    <source>
        <strain evidence="1">Yugu1</strain>
    </source>
</reference>
<evidence type="ECO:0000313" key="1">
    <source>
        <dbReference type="EnsemblPlants" id="KQL15257"/>
    </source>
</evidence>
<organism evidence="1 2">
    <name type="scientific">Setaria italica</name>
    <name type="common">Foxtail millet</name>
    <name type="synonym">Panicum italicum</name>
    <dbReference type="NCBI Taxonomy" id="4555"/>
    <lineage>
        <taxon>Eukaryota</taxon>
        <taxon>Viridiplantae</taxon>
        <taxon>Streptophyta</taxon>
        <taxon>Embryophyta</taxon>
        <taxon>Tracheophyta</taxon>
        <taxon>Spermatophyta</taxon>
        <taxon>Magnoliopsida</taxon>
        <taxon>Liliopsida</taxon>
        <taxon>Poales</taxon>
        <taxon>Poaceae</taxon>
        <taxon>PACMAD clade</taxon>
        <taxon>Panicoideae</taxon>
        <taxon>Panicodae</taxon>
        <taxon>Paniceae</taxon>
        <taxon>Cenchrinae</taxon>
        <taxon>Setaria</taxon>
    </lineage>
</organism>
<keyword evidence="2" id="KW-1185">Reference proteome</keyword>
<accession>K3ZAQ9</accession>
<reference evidence="2" key="1">
    <citation type="journal article" date="2012" name="Nat. Biotechnol.">
        <title>Reference genome sequence of the model plant Setaria.</title>
        <authorList>
            <person name="Bennetzen J.L."/>
            <person name="Schmutz J."/>
            <person name="Wang H."/>
            <person name="Percifield R."/>
            <person name="Hawkins J."/>
            <person name="Pontaroli A.C."/>
            <person name="Estep M."/>
            <person name="Feng L."/>
            <person name="Vaughn J.N."/>
            <person name="Grimwood J."/>
            <person name="Jenkins J."/>
            <person name="Barry K."/>
            <person name="Lindquist E."/>
            <person name="Hellsten U."/>
            <person name="Deshpande S."/>
            <person name="Wang X."/>
            <person name="Wu X."/>
            <person name="Mitros T."/>
            <person name="Triplett J."/>
            <person name="Yang X."/>
            <person name="Ye C.Y."/>
            <person name="Mauro-Herrera M."/>
            <person name="Wang L."/>
            <person name="Li P."/>
            <person name="Sharma M."/>
            <person name="Sharma R."/>
            <person name="Ronald P.C."/>
            <person name="Panaud O."/>
            <person name="Kellogg E.A."/>
            <person name="Brutnell T.P."/>
            <person name="Doust A.N."/>
            <person name="Tuskan G.A."/>
            <person name="Rokhsar D."/>
            <person name="Devos K.M."/>
        </authorList>
    </citation>
    <scope>NUCLEOTIDE SEQUENCE [LARGE SCALE GENOMIC DNA]</scope>
    <source>
        <strain evidence="2">cv. Yugu1</strain>
    </source>
</reference>
<dbReference type="EnsemblPlants" id="KQL15257">
    <property type="protein sequence ID" value="KQL15257"/>
    <property type="gene ID" value="SETIT_023630mg"/>
</dbReference>
<dbReference type="InParanoid" id="K3ZAQ9"/>